<reference evidence="1" key="1">
    <citation type="submission" date="2023-08" db="EMBL/GenBank/DDBJ databases">
        <title>Methanolobus mangrovi sp. nov. and Methanolobus sediminis sp. nov, two novel methylotrophic methanogens isolated from mangrove sediments in China.</title>
        <authorList>
            <person name="Zhou J."/>
        </authorList>
    </citation>
    <scope>NUCLEOTIDE SEQUENCE</scope>
    <source>
        <strain evidence="1">FTZ2</strain>
    </source>
</reference>
<evidence type="ECO:0000313" key="1">
    <source>
        <dbReference type="EMBL" id="WMW21776.1"/>
    </source>
</evidence>
<proteinExistence type="predicted"/>
<dbReference type="RefSeq" id="WP_309307567.1">
    <property type="nucleotide sequence ID" value="NZ_CP133594.1"/>
</dbReference>
<accession>A0AA51UHG6</accession>
<keyword evidence="2" id="KW-1185">Reference proteome</keyword>
<dbReference type="Proteomes" id="UP001183006">
    <property type="component" value="Chromosome"/>
</dbReference>
<dbReference type="AlphaFoldDB" id="A0AA51UHG6"/>
<name>A0AA51UHG6_9EURY</name>
<protein>
    <submittedName>
        <fullName evidence="1">Uncharacterized protein</fullName>
    </submittedName>
</protein>
<sequence>MKIKYQVNKLENMRIGFQRKDPKVFNGSVLTMGESNDMNTIYYNFSKIMPLMIYGKLPVVDAVNNQPEYPVISVDAINSLGGGNENPTTNGNCHVYGFDEKMIYVSV</sequence>
<evidence type="ECO:0000313" key="2">
    <source>
        <dbReference type="Proteomes" id="UP001183006"/>
    </source>
</evidence>
<dbReference type="GeneID" id="84230548"/>
<dbReference type="KEGG" id="mmav:RE476_10365"/>
<organism evidence="1 2">
    <name type="scientific">Methanolobus mangrovi</name>
    <dbReference type="NCBI Taxonomy" id="3072977"/>
    <lineage>
        <taxon>Archaea</taxon>
        <taxon>Methanobacteriati</taxon>
        <taxon>Methanobacteriota</taxon>
        <taxon>Stenosarchaea group</taxon>
        <taxon>Methanomicrobia</taxon>
        <taxon>Methanosarcinales</taxon>
        <taxon>Methanosarcinaceae</taxon>
        <taxon>Methanolobus</taxon>
    </lineage>
</organism>
<gene>
    <name evidence="1" type="ORF">RE476_10365</name>
</gene>
<dbReference type="EMBL" id="CP133594">
    <property type="protein sequence ID" value="WMW21776.1"/>
    <property type="molecule type" value="Genomic_DNA"/>
</dbReference>